<dbReference type="GO" id="GO:0033204">
    <property type="term" value="F:ribonuclease P RNA binding"/>
    <property type="evidence" value="ECO:0007669"/>
    <property type="project" value="InterPro"/>
</dbReference>
<dbReference type="PIRSF" id="PIRSF023803">
    <property type="entry name" value="Ribonuclease_P_prd"/>
    <property type="match status" value="1"/>
</dbReference>
<keyword evidence="3" id="KW-0819">tRNA processing</keyword>
<dbReference type="OrthoDB" id="24745at2759"/>
<evidence type="ECO:0000256" key="1">
    <source>
        <dbReference type="ARBA" id="ARBA00004123"/>
    </source>
</evidence>
<dbReference type="InterPro" id="IPR038085">
    <property type="entry name" value="Rnp2-like_sf"/>
</dbReference>
<keyword evidence="6" id="KW-1185">Reference proteome</keyword>
<dbReference type="PANTHER" id="PTHR15441:SF2">
    <property type="entry name" value="RIBONUCLEASE P_MRP PROTEIN SUBUNIT POP5"/>
    <property type="match status" value="1"/>
</dbReference>
<dbReference type="Pfam" id="PF01900">
    <property type="entry name" value="RNase_P_Rpp14"/>
    <property type="match status" value="1"/>
</dbReference>
<accession>A0A3D8S2X9</accession>
<dbReference type="GO" id="GO:0005730">
    <property type="term" value="C:nucleolus"/>
    <property type="evidence" value="ECO:0007669"/>
    <property type="project" value="TreeGrafter"/>
</dbReference>
<evidence type="ECO:0000313" key="5">
    <source>
        <dbReference type="EMBL" id="RDW80635.1"/>
    </source>
</evidence>
<dbReference type="EMBL" id="PDLN01000007">
    <property type="protein sequence ID" value="RDW80635.1"/>
    <property type="molecule type" value="Genomic_DNA"/>
</dbReference>
<dbReference type="GO" id="GO:0001682">
    <property type="term" value="P:tRNA 5'-leader removal"/>
    <property type="evidence" value="ECO:0007669"/>
    <property type="project" value="InterPro"/>
</dbReference>
<evidence type="ECO:0000256" key="3">
    <source>
        <dbReference type="ARBA" id="ARBA00022694"/>
    </source>
</evidence>
<dbReference type="GO" id="GO:0000172">
    <property type="term" value="C:ribonuclease MRP complex"/>
    <property type="evidence" value="ECO:0007669"/>
    <property type="project" value="TreeGrafter"/>
</dbReference>
<dbReference type="InterPro" id="IPR016819">
    <property type="entry name" value="RNase_P/MRP_POP5"/>
</dbReference>
<dbReference type="GO" id="GO:0030681">
    <property type="term" value="C:multimeric ribonuclease P complex"/>
    <property type="evidence" value="ECO:0007669"/>
    <property type="project" value="TreeGrafter"/>
</dbReference>
<dbReference type="PANTHER" id="PTHR15441">
    <property type="entry name" value="RIBONUCLEASE P PROTEIN SUBUNIT P14"/>
    <property type="match status" value="1"/>
</dbReference>
<keyword evidence="4" id="KW-0539">Nucleus</keyword>
<evidence type="ECO:0000313" key="6">
    <source>
        <dbReference type="Proteomes" id="UP000256328"/>
    </source>
</evidence>
<sequence length="116" mass="12789">MVRVKHRYLLVNILYPELEKSAKAKIPDVVAFHQPTTDALTAQALLRALRAEISTLFGDYGSGVVSGSLAVKYISPATSTFILRVSRSHYQIVWAALSLMNSVPVKNGKNCVFRVL</sequence>
<dbReference type="Proteomes" id="UP000256328">
    <property type="component" value="Unassembled WGS sequence"/>
</dbReference>
<evidence type="ECO:0000256" key="4">
    <source>
        <dbReference type="ARBA" id="ARBA00023242"/>
    </source>
</evidence>
<dbReference type="SUPFAM" id="SSF160350">
    <property type="entry name" value="Rnp2-like"/>
    <property type="match status" value="1"/>
</dbReference>
<dbReference type="Gene3D" id="3.30.70.3250">
    <property type="entry name" value="Ribonuclease P, Pop5 subunit"/>
    <property type="match status" value="1"/>
</dbReference>
<gene>
    <name evidence="5" type="ORF">BP5796_05333</name>
</gene>
<comment type="caution">
    <text evidence="5">The sequence shown here is derived from an EMBL/GenBank/DDBJ whole genome shotgun (WGS) entry which is preliminary data.</text>
</comment>
<comment type="similarity">
    <text evidence="2">Belongs to the eukaryotic/archaeal RNase P protein component 2 family.</text>
</comment>
<protein>
    <submittedName>
        <fullName evidence="5">Uncharacterized protein</fullName>
    </submittedName>
</protein>
<organism evidence="5 6">
    <name type="scientific">Coleophoma crateriformis</name>
    <dbReference type="NCBI Taxonomy" id="565419"/>
    <lineage>
        <taxon>Eukaryota</taxon>
        <taxon>Fungi</taxon>
        <taxon>Dikarya</taxon>
        <taxon>Ascomycota</taxon>
        <taxon>Pezizomycotina</taxon>
        <taxon>Leotiomycetes</taxon>
        <taxon>Helotiales</taxon>
        <taxon>Dermateaceae</taxon>
        <taxon>Coleophoma</taxon>
    </lineage>
</organism>
<name>A0A3D8S2X9_9HELO</name>
<evidence type="ECO:0000256" key="2">
    <source>
        <dbReference type="ARBA" id="ARBA00010800"/>
    </source>
</evidence>
<dbReference type="InterPro" id="IPR002759">
    <property type="entry name" value="Pop5/Rpp14/Rnp2-like"/>
</dbReference>
<reference evidence="5 6" key="1">
    <citation type="journal article" date="2018" name="IMA Fungus">
        <title>IMA Genome-F 9: Draft genome sequence of Annulohypoxylon stygium, Aspergillus mulundensis, Berkeleyomyces basicola (syn. Thielaviopsis basicola), Ceratocystis smalleyi, two Cercospora beticola strains, Coleophoma cylindrospora, Fusarium fracticaudum, Phialophora cf. hyalina, and Morchella septimelata.</title>
        <authorList>
            <person name="Wingfield B.D."/>
            <person name="Bills G.F."/>
            <person name="Dong Y."/>
            <person name="Huang W."/>
            <person name="Nel W.J."/>
            <person name="Swalarsk-Parry B.S."/>
            <person name="Vaghefi N."/>
            <person name="Wilken P.M."/>
            <person name="An Z."/>
            <person name="de Beer Z.W."/>
            <person name="De Vos L."/>
            <person name="Chen L."/>
            <person name="Duong T.A."/>
            <person name="Gao Y."/>
            <person name="Hammerbacher A."/>
            <person name="Kikkert J.R."/>
            <person name="Li Y."/>
            <person name="Li H."/>
            <person name="Li K."/>
            <person name="Li Q."/>
            <person name="Liu X."/>
            <person name="Ma X."/>
            <person name="Naidoo K."/>
            <person name="Pethybridge S.J."/>
            <person name="Sun J."/>
            <person name="Steenkamp E.T."/>
            <person name="van der Nest M.A."/>
            <person name="van Wyk S."/>
            <person name="Wingfield M.J."/>
            <person name="Xiong C."/>
            <person name="Yue Q."/>
            <person name="Zhang X."/>
        </authorList>
    </citation>
    <scope>NUCLEOTIDE SEQUENCE [LARGE SCALE GENOMIC DNA]</scope>
    <source>
        <strain evidence="5 6">BP5796</strain>
    </source>
</reference>
<dbReference type="AlphaFoldDB" id="A0A3D8S2X9"/>
<comment type="subcellular location">
    <subcellularLocation>
        <location evidence="1">Nucleus</location>
    </subcellularLocation>
</comment>
<proteinExistence type="inferred from homology"/>